<evidence type="ECO:0000256" key="2">
    <source>
        <dbReference type="ARBA" id="ARBA00012722"/>
    </source>
</evidence>
<dbReference type="Gene3D" id="3.40.50.10190">
    <property type="entry name" value="BRCT domain"/>
    <property type="match status" value="1"/>
</dbReference>
<dbReference type="CDD" id="cd17748">
    <property type="entry name" value="BRCT_DNA_ligase_like"/>
    <property type="match status" value="1"/>
</dbReference>
<comment type="function">
    <text evidence="1 15">DNA ligase that catalyzes the formation of phosphodiester linkages between 5'-phosphoryl and 3'-hydroxyl groups in double-stranded DNA using NAD as a coenzyme and as the energy source for the reaction. It is essential for DNA replication and repair of damaged DNA.</text>
</comment>
<evidence type="ECO:0000256" key="12">
    <source>
        <dbReference type="ARBA" id="ARBA00023211"/>
    </source>
</evidence>
<dbReference type="GO" id="GO:0006260">
    <property type="term" value="P:DNA replication"/>
    <property type="evidence" value="ECO:0007669"/>
    <property type="project" value="UniProtKB-KW"/>
</dbReference>
<dbReference type="InterPro" id="IPR001679">
    <property type="entry name" value="DNA_ligase"/>
</dbReference>
<dbReference type="FunFam" id="3.30.470.30:FF:000001">
    <property type="entry name" value="DNA ligase"/>
    <property type="match status" value="1"/>
</dbReference>
<dbReference type="GO" id="GO:0006281">
    <property type="term" value="P:DNA repair"/>
    <property type="evidence" value="ECO:0007669"/>
    <property type="project" value="UniProtKB-KW"/>
</dbReference>
<dbReference type="KEGG" id="tmk:QGN29_00500"/>
<dbReference type="InterPro" id="IPR013839">
    <property type="entry name" value="DNAligase_adenylation"/>
</dbReference>
<dbReference type="Gene3D" id="2.40.50.140">
    <property type="entry name" value="Nucleic acid-binding proteins"/>
    <property type="match status" value="1"/>
</dbReference>
<feature type="binding site" evidence="15">
    <location>
        <position position="157"/>
    </location>
    <ligand>
        <name>NAD(+)</name>
        <dbReference type="ChEBI" id="CHEBI:57540"/>
    </ligand>
</feature>
<feature type="binding site" evidence="15">
    <location>
        <begin position="47"/>
        <end position="51"/>
    </location>
    <ligand>
        <name>NAD(+)</name>
        <dbReference type="ChEBI" id="CHEBI:57540"/>
    </ligand>
</feature>
<dbReference type="FunFam" id="1.10.150.20:FF:000007">
    <property type="entry name" value="DNA ligase"/>
    <property type="match status" value="1"/>
</dbReference>
<reference evidence="18" key="1">
    <citation type="submission" date="2023-04" db="EMBL/GenBank/DDBJ databases">
        <title>Complete genome sequence of Temperatibacter marinus.</title>
        <authorList>
            <person name="Rong J.-C."/>
            <person name="Yi M.-L."/>
            <person name="Zhao Q."/>
        </authorList>
    </citation>
    <scope>NUCLEOTIDE SEQUENCE</scope>
    <source>
        <strain evidence="18">NBRC 110045</strain>
    </source>
</reference>
<dbReference type="Proteomes" id="UP001268683">
    <property type="component" value="Chromosome"/>
</dbReference>
<evidence type="ECO:0000256" key="7">
    <source>
        <dbReference type="ARBA" id="ARBA00022763"/>
    </source>
</evidence>
<dbReference type="InterPro" id="IPR010994">
    <property type="entry name" value="RuvA_2-like"/>
</dbReference>
<keyword evidence="8 15" id="KW-0862">Zinc</keyword>
<dbReference type="InterPro" id="IPR004149">
    <property type="entry name" value="Znf_DNAligase_C4"/>
</dbReference>
<dbReference type="PIRSF" id="PIRSF001604">
    <property type="entry name" value="LigA"/>
    <property type="match status" value="1"/>
</dbReference>
<dbReference type="Pfam" id="PF12826">
    <property type="entry name" value="HHH_2"/>
    <property type="match status" value="1"/>
</dbReference>
<dbReference type="Gene3D" id="3.30.470.30">
    <property type="entry name" value="DNA ligase/mRNA capping enzyme"/>
    <property type="match status" value="1"/>
</dbReference>
<dbReference type="NCBIfam" id="TIGR00575">
    <property type="entry name" value="dnlj"/>
    <property type="match status" value="1"/>
</dbReference>
<dbReference type="FunFam" id="2.40.50.140:FF:000012">
    <property type="entry name" value="DNA ligase"/>
    <property type="match status" value="1"/>
</dbReference>
<dbReference type="CDD" id="cd00114">
    <property type="entry name" value="LIGANc"/>
    <property type="match status" value="1"/>
</dbReference>
<dbReference type="InterPro" id="IPR018239">
    <property type="entry name" value="DNA_ligase_AS"/>
</dbReference>
<keyword evidence="7 15" id="KW-0227">DNA damage</keyword>
<keyword evidence="12 15" id="KW-0464">Manganese</keyword>
<comment type="catalytic activity">
    <reaction evidence="13 15 16">
        <text>NAD(+) + (deoxyribonucleotide)n-3'-hydroxyl + 5'-phospho-(deoxyribonucleotide)m = (deoxyribonucleotide)n+m + AMP + beta-nicotinamide D-nucleotide.</text>
        <dbReference type="EC" id="6.5.1.2"/>
    </reaction>
</comment>
<feature type="active site" description="N6-AMP-lysine intermediate" evidence="15">
    <location>
        <position position="136"/>
    </location>
</feature>
<dbReference type="InterPro" id="IPR041663">
    <property type="entry name" value="DisA/LigA_HHH"/>
</dbReference>
<dbReference type="SMART" id="SM00292">
    <property type="entry name" value="BRCT"/>
    <property type="match status" value="1"/>
</dbReference>
<name>A0AA52HAK6_9PROT</name>
<evidence type="ECO:0000256" key="13">
    <source>
        <dbReference type="ARBA" id="ARBA00034005"/>
    </source>
</evidence>
<evidence type="ECO:0000256" key="4">
    <source>
        <dbReference type="ARBA" id="ARBA00022598"/>
    </source>
</evidence>
<dbReference type="SMART" id="SM00532">
    <property type="entry name" value="LIGANc"/>
    <property type="match status" value="1"/>
</dbReference>
<dbReference type="Pfam" id="PF03120">
    <property type="entry name" value="OB_DNA_ligase"/>
    <property type="match status" value="1"/>
</dbReference>
<dbReference type="GO" id="GO:0005829">
    <property type="term" value="C:cytosol"/>
    <property type="evidence" value="ECO:0007669"/>
    <property type="project" value="TreeGrafter"/>
</dbReference>
<dbReference type="PANTHER" id="PTHR23389">
    <property type="entry name" value="CHROMOSOME TRANSMISSION FIDELITY FACTOR 18"/>
    <property type="match status" value="1"/>
</dbReference>
<dbReference type="SUPFAM" id="SSF47781">
    <property type="entry name" value="RuvA domain 2-like"/>
    <property type="match status" value="1"/>
</dbReference>
<sequence>MSLFDNSSIPVSHLTRSEARLELARLAQEVKIHDVAYHQNDAPTVSDAEYDALRKRNSELEQRFPELVRSDSPSKRVGASVQSKFEKAEHKVPMLSLENAFNGEDVQDFVDRIKRFLAKDKDLLAGAPVVLTAEPKIDGLSLAVRYEQGRLVQAVTRGDGAIGENVTQNALTIADIPSELSGGNWPEVLEVRGEVYMGKEEFFALNKSQELSDKKVFANPRNAAAGSLRQLDVSITKSRPLKFFAYAWGDLSAPIAQTQQQAIDQFKAWGFSTNPLFKACDSVEEVLAHYHEIAEARSGLDYDIDGVVYKVNRLDWQARLGMIARAPRWAIAHKFPAEQAVTIVNAIDIQVGRTGALTPVAKLEPVNVGGVMVSNATLHNKDEIERLGVRVGDTVVIQRAGDVIPQIVEVKSLDQDYDSFVFPDKCPECDSLASAEGDDVVIRCTGGLVCPAQTIERLKHFVSRTAFDIDGMGDKQVEQFFAKGWIKTPADIFRLAQTDEDKGSTLAHWEGWGEQSVGNLFAAIEERREIDFHRFLFGLGIRHVGQQNAKLLARNYETAENFRDHMTACGTADEKALSELLAIDGIGTKVAETLIQFFREDHNLEAYNDLLTSLTIKPVEAVAEGSAVSGKIVVFTGTLTEMSRSEAKAKAESLGAKVSGSVSKKTDILVAGPGAGSKLKKAQALDVTTMSEQEWLDYIKS</sequence>
<dbReference type="PANTHER" id="PTHR23389:SF9">
    <property type="entry name" value="DNA LIGASE"/>
    <property type="match status" value="1"/>
</dbReference>
<keyword evidence="10 15" id="KW-0520">NAD</keyword>
<evidence type="ECO:0000256" key="3">
    <source>
        <dbReference type="ARBA" id="ARBA00013308"/>
    </source>
</evidence>
<dbReference type="SUPFAM" id="SSF56091">
    <property type="entry name" value="DNA ligase/mRNA capping enzyme, catalytic domain"/>
    <property type="match status" value="1"/>
</dbReference>
<evidence type="ECO:0000256" key="1">
    <source>
        <dbReference type="ARBA" id="ARBA00004067"/>
    </source>
</evidence>
<dbReference type="HAMAP" id="MF_01588">
    <property type="entry name" value="DNA_ligase_A"/>
    <property type="match status" value="1"/>
</dbReference>
<evidence type="ECO:0000256" key="6">
    <source>
        <dbReference type="ARBA" id="ARBA00022723"/>
    </source>
</evidence>
<evidence type="ECO:0000259" key="17">
    <source>
        <dbReference type="PROSITE" id="PS50172"/>
    </source>
</evidence>
<keyword evidence="19" id="KW-1185">Reference proteome</keyword>
<dbReference type="GO" id="GO:0003911">
    <property type="term" value="F:DNA ligase (NAD+) activity"/>
    <property type="evidence" value="ECO:0007669"/>
    <property type="project" value="UniProtKB-UniRule"/>
</dbReference>
<dbReference type="Pfam" id="PF01653">
    <property type="entry name" value="DNA_ligase_aden"/>
    <property type="match status" value="1"/>
</dbReference>
<proteinExistence type="inferred from homology"/>
<dbReference type="SUPFAM" id="SSF52113">
    <property type="entry name" value="BRCT domain"/>
    <property type="match status" value="1"/>
</dbReference>
<gene>
    <name evidence="15 18" type="primary">ligA</name>
    <name evidence="18" type="ORF">QGN29_00500</name>
</gene>
<feature type="binding site" evidence="15">
    <location>
        <position position="450"/>
    </location>
    <ligand>
        <name>Zn(2+)</name>
        <dbReference type="ChEBI" id="CHEBI:29105"/>
    </ligand>
</feature>
<dbReference type="SUPFAM" id="SSF50249">
    <property type="entry name" value="Nucleic acid-binding proteins"/>
    <property type="match status" value="1"/>
</dbReference>
<feature type="binding site" evidence="15">
    <location>
        <position position="334"/>
    </location>
    <ligand>
        <name>NAD(+)</name>
        <dbReference type="ChEBI" id="CHEBI:57540"/>
    </ligand>
</feature>
<dbReference type="InterPro" id="IPR036420">
    <property type="entry name" value="BRCT_dom_sf"/>
</dbReference>
<dbReference type="InterPro" id="IPR001357">
    <property type="entry name" value="BRCT_dom"/>
</dbReference>
<accession>A0AA52HAK6</accession>
<dbReference type="EC" id="6.5.1.2" evidence="2 15"/>
<evidence type="ECO:0000256" key="11">
    <source>
        <dbReference type="ARBA" id="ARBA00023204"/>
    </source>
</evidence>
<keyword evidence="9 15" id="KW-0460">Magnesium</keyword>
<dbReference type="Gene3D" id="6.20.10.30">
    <property type="match status" value="1"/>
</dbReference>
<dbReference type="EMBL" id="CP123872">
    <property type="protein sequence ID" value="WND02840.1"/>
    <property type="molecule type" value="Genomic_DNA"/>
</dbReference>
<dbReference type="PROSITE" id="PS50172">
    <property type="entry name" value="BRCT"/>
    <property type="match status" value="1"/>
</dbReference>
<dbReference type="PROSITE" id="PS01055">
    <property type="entry name" value="DNA_LIGASE_N1"/>
    <property type="match status" value="1"/>
</dbReference>
<evidence type="ECO:0000256" key="15">
    <source>
        <dbReference type="HAMAP-Rule" id="MF_01588"/>
    </source>
</evidence>
<feature type="domain" description="BRCT" evidence="17">
    <location>
        <begin position="623"/>
        <end position="696"/>
    </location>
</feature>
<evidence type="ECO:0000256" key="8">
    <source>
        <dbReference type="ARBA" id="ARBA00022833"/>
    </source>
</evidence>
<protein>
    <recommendedName>
        <fullName evidence="3 15">DNA ligase</fullName>
        <ecNumber evidence="2 15">6.5.1.2</ecNumber>
    </recommendedName>
    <alternativeName>
        <fullName evidence="15">Polydeoxyribonucleotide synthase [NAD(+)]</fullName>
    </alternativeName>
</protein>
<dbReference type="RefSeq" id="WP_310798679.1">
    <property type="nucleotide sequence ID" value="NZ_CP123872.1"/>
</dbReference>
<dbReference type="InterPro" id="IPR013840">
    <property type="entry name" value="DNAligase_N"/>
</dbReference>
<feature type="binding site" evidence="15">
    <location>
        <position position="194"/>
    </location>
    <ligand>
        <name>NAD(+)</name>
        <dbReference type="ChEBI" id="CHEBI:57540"/>
    </ligand>
</feature>
<evidence type="ECO:0000256" key="5">
    <source>
        <dbReference type="ARBA" id="ARBA00022705"/>
    </source>
</evidence>
<dbReference type="InterPro" id="IPR004150">
    <property type="entry name" value="NAD_DNA_ligase_OB"/>
</dbReference>
<evidence type="ECO:0000313" key="19">
    <source>
        <dbReference type="Proteomes" id="UP001268683"/>
    </source>
</evidence>
<comment type="similarity">
    <text evidence="14 15">Belongs to the NAD-dependent DNA ligase family. LigA subfamily.</text>
</comment>
<evidence type="ECO:0000313" key="18">
    <source>
        <dbReference type="EMBL" id="WND02840.1"/>
    </source>
</evidence>
<feature type="binding site" evidence="15">
    <location>
        <position position="310"/>
    </location>
    <ligand>
        <name>NAD(+)</name>
        <dbReference type="ChEBI" id="CHEBI:57540"/>
    </ligand>
</feature>
<dbReference type="Gene3D" id="1.10.287.610">
    <property type="entry name" value="Helix hairpin bin"/>
    <property type="match status" value="1"/>
</dbReference>
<comment type="cofactor">
    <cofactor evidence="15">
        <name>Mg(2+)</name>
        <dbReference type="ChEBI" id="CHEBI:18420"/>
    </cofactor>
    <cofactor evidence="15">
        <name>Mn(2+)</name>
        <dbReference type="ChEBI" id="CHEBI:29035"/>
    </cofactor>
</comment>
<organism evidence="18 19">
    <name type="scientific">Temperatibacter marinus</name>
    <dbReference type="NCBI Taxonomy" id="1456591"/>
    <lineage>
        <taxon>Bacteria</taxon>
        <taxon>Pseudomonadati</taxon>
        <taxon>Pseudomonadota</taxon>
        <taxon>Alphaproteobacteria</taxon>
        <taxon>Kordiimonadales</taxon>
        <taxon>Temperatibacteraceae</taxon>
        <taxon>Temperatibacter</taxon>
    </lineage>
</organism>
<dbReference type="InterPro" id="IPR012340">
    <property type="entry name" value="NA-bd_OB-fold"/>
</dbReference>
<keyword evidence="4 15" id="KW-0436">Ligase</keyword>
<dbReference type="InterPro" id="IPR033136">
    <property type="entry name" value="DNA_ligase_CS"/>
</dbReference>
<evidence type="ECO:0000256" key="9">
    <source>
        <dbReference type="ARBA" id="ARBA00022842"/>
    </source>
</evidence>
<comment type="caution">
    <text evidence="15">Lacks conserved residue(s) required for the propagation of feature annotation.</text>
</comment>
<dbReference type="PROSITE" id="PS01056">
    <property type="entry name" value="DNA_LIGASE_N2"/>
    <property type="match status" value="1"/>
</dbReference>
<dbReference type="Pfam" id="PF03119">
    <property type="entry name" value="DNA_ligase_ZBD"/>
    <property type="match status" value="1"/>
</dbReference>
<evidence type="ECO:0000256" key="16">
    <source>
        <dbReference type="RuleBase" id="RU000618"/>
    </source>
</evidence>
<keyword evidence="5 15" id="KW-0235">DNA replication</keyword>
<dbReference type="AlphaFoldDB" id="A0AA52HAK6"/>
<dbReference type="Pfam" id="PF00533">
    <property type="entry name" value="BRCT"/>
    <property type="match status" value="1"/>
</dbReference>
<dbReference type="GO" id="GO:0046872">
    <property type="term" value="F:metal ion binding"/>
    <property type="evidence" value="ECO:0007669"/>
    <property type="project" value="UniProtKB-KW"/>
</dbReference>
<evidence type="ECO:0000256" key="14">
    <source>
        <dbReference type="ARBA" id="ARBA00060881"/>
    </source>
</evidence>
<dbReference type="NCBIfam" id="NF005932">
    <property type="entry name" value="PRK07956.1"/>
    <property type="match status" value="1"/>
</dbReference>
<keyword evidence="11 15" id="KW-0234">DNA repair</keyword>
<keyword evidence="6 15" id="KW-0479">Metal-binding</keyword>
<dbReference type="Gene3D" id="1.10.150.20">
    <property type="entry name" value="5' to 3' exonuclease, C-terminal subdomain"/>
    <property type="match status" value="2"/>
</dbReference>
<feature type="binding site" evidence="15">
    <location>
        <position position="426"/>
    </location>
    <ligand>
        <name>Zn(2+)</name>
        <dbReference type="ChEBI" id="CHEBI:29105"/>
    </ligand>
</feature>
<evidence type="ECO:0000256" key="10">
    <source>
        <dbReference type="ARBA" id="ARBA00023027"/>
    </source>
</evidence>
<feature type="binding site" evidence="15">
    <location>
        <begin position="96"/>
        <end position="97"/>
    </location>
    <ligand>
        <name>NAD(+)</name>
        <dbReference type="ChEBI" id="CHEBI:57540"/>
    </ligand>
</feature>
<feature type="binding site" evidence="15">
    <location>
        <position position="429"/>
    </location>
    <ligand>
        <name>Zn(2+)</name>
        <dbReference type="ChEBI" id="CHEBI:29105"/>
    </ligand>
</feature>
<feature type="binding site" evidence="15">
    <location>
        <position position="134"/>
    </location>
    <ligand>
        <name>NAD(+)</name>
        <dbReference type="ChEBI" id="CHEBI:57540"/>
    </ligand>
</feature>